<proteinExistence type="predicted"/>
<dbReference type="RefSeq" id="WP_342323549.1">
    <property type="nucleotide sequence ID" value="NZ_CP151800.1"/>
</dbReference>
<reference evidence="1 2" key="1">
    <citation type="submission" date="2024-04" db="EMBL/GenBank/DDBJ databases">
        <title>Kosakonia calanthae sp. nov., a halophilic bacterium isolated from leaves of Calanthe tiplacata.</title>
        <authorList>
            <person name="Wu P."/>
        </authorList>
    </citation>
    <scope>NUCLEOTIDE SEQUENCE [LARGE SCALE GENOMIC DNA]</scope>
    <source>
        <strain evidence="1 2">BYX6</strain>
    </source>
</reference>
<organism evidence="1 2">
    <name type="scientific">Kosakonia calanthes</name>
    <dbReference type="NCBI Taxonomy" id="3139408"/>
    <lineage>
        <taxon>Bacteria</taxon>
        <taxon>Pseudomonadati</taxon>
        <taxon>Pseudomonadota</taxon>
        <taxon>Gammaproteobacteria</taxon>
        <taxon>Enterobacterales</taxon>
        <taxon>Enterobacteriaceae</taxon>
        <taxon>Kosakonia</taxon>
    </lineage>
</organism>
<dbReference type="EMBL" id="CP151800">
    <property type="protein sequence ID" value="WZV98991.1"/>
    <property type="molecule type" value="Genomic_DNA"/>
</dbReference>
<keyword evidence="2" id="KW-1185">Reference proteome</keyword>
<accession>A0ABZ3BCQ4</accession>
<sequence>MRKIMKCALAAIAAVLLIVLYKVGSVYLADSADYTQADWLEYKLLTPAEIKNAPLFSDVIVLRYRAADGPAPQFNQIEYDGKAKVLEIQRYLVSLGYREKGDPVKGKRWVREQDNKSASVAQTGNATTLTFAD</sequence>
<gene>
    <name evidence="1" type="ORF">AAEY27_03580</name>
</gene>
<protein>
    <submittedName>
        <fullName evidence="1">Uncharacterized protein</fullName>
    </submittedName>
</protein>
<evidence type="ECO:0000313" key="2">
    <source>
        <dbReference type="Proteomes" id="UP001466893"/>
    </source>
</evidence>
<evidence type="ECO:0000313" key="1">
    <source>
        <dbReference type="EMBL" id="WZV98991.1"/>
    </source>
</evidence>
<dbReference type="Proteomes" id="UP001466893">
    <property type="component" value="Chromosome"/>
</dbReference>
<name>A0ABZ3BCQ4_9ENTR</name>